<proteinExistence type="inferred from homology"/>
<keyword evidence="3" id="KW-0723">Serine/threonine-protein kinase</keyword>
<dbReference type="PROSITE" id="PS50011">
    <property type="entry name" value="PROTEIN_KINASE_DOM"/>
    <property type="match status" value="1"/>
</dbReference>
<evidence type="ECO:0000256" key="3">
    <source>
        <dbReference type="ARBA" id="ARBA00022527"/>
    </source>
</evidence>
<organism evidence="13 14">
    <name type="scientific">Musa troglodytarum</name>
    <name type="common">fe'i banana</name>
    <dbReference type="NCBI Taxonomy" id="320322"/>
    <lineage>
        <taxon>Eukaryota</taxon>
        <taxon>Viridiplantae</taxon>
        <taxon>Streptophyta</taxon>
        <taxon>Embryophyta</taxon>
        <taxon>Tracheophyta</taxon>
        <taxon>Spermatophyta</taxon>
        <taxon>Magnoliopsida</taxon>
        <taxon>Liliopsida</taxon>
        <taxon>Zingiberales</taxon>
        <taxon>Musaceae</taxon>
        <taxon>Musa</taxon>
    </lineage>
</organism>
<dbReference type="FunFam" id="1.10.510.10:FF:000294">
    <property type="entry name" value="Serine/threonine-protein kinase OXI1"/>
    <property type="match status" value="1"/>
</dbReference>
<name>A0A9E7FWI8_9LILI</name>
<comment type="catalytic activity">
    <reaction evidence="8">
        <text>L-threonyl-[protein] + ATP = O-phospho-L-threonyl-[protein] + ADP + H(+)</text>
        <dbReference type="Rhea" id="RHEA:46608"/>
        <dbReference type="Rhea" id="RHEA-COMP:11060"/>
        <dbReference type="Rhea" id="RHEA-COMP:11605"/>
        <dbReference type="ChEBI" id="CHEBI:15378"/>
        <dbReference type="ChEBI" id="CHEBI:30013"/>
        <dbReference type="ChEBI" id="CHEBI:30616"/>
        <dbReference type="ChEBI" id="CHEBI:61977"/>
        <dbReference type="ChEBI" id="CHEBI:456216"/>
        <dbReference type="EC" id="2.7.11.1"/>
    </reaction>
</comment>
<keyword evidence="4" id="KW-0808">Transferase</keyword>
<dbReference type="PROSITE" id="PS00108">
    <property type="entry name" value="PROTEIN_KINASE_ST"/>
    <property type="match status" value="1"/>
</dbReference>
<dbReference type="SMART" id="SM00220">
    <property type="entry name" value="S_TKc"/>
    <property type="match status" value="1"/>
</dbReference>
<protein>
    <recommendedName>
        <fullName evidence="2">non-specific serine/threonine protein kinase</fullName>
        <ecNumber evidence="2">2.7.11.1</ecNumber>
    </recommendedName>
</protein>
<dbReference type="EC" id="2.7.11.1" evidence="2"/>
<gene>
    <name evidence="13" type="ORF">MUK42_10621</name>
</gene>
<dbReference type="Gene3D" id="1.10.510.10">
    <property type="entry name" value="Transferase(Phosphotransferase) domain 1"/>
    <property type="match status" value="2"/>
</dbReference>
<evidence type="ECO:0000256" key="2">
    <source>
        <dbReference type="ARBA" id="ARBA00012513"/>
    </source>
</evidence>
<evidence type="ECO:0000256" key="10">
    <source>
        <dbReference type="PROSITE-ProRule" id="PRU10141"/>
    </source>
</evidence>
<evidence type="ECO:0000256" key="1">
    <source>
        <dbReference type="ARBA" id="ARBA00009903"/>
    </source>
</evidence>
<dbReference type="SUPFAM" id="SSF56112">
    <property type="entry name" value="Protein kinase-like (PK-like)"/>
    <property type="match status" value="1"/>
</dbReference>
<dbReference type="AlphaFoldDB" id="A0A9E7FWI8"/>
<evidence type="ECO:0000256" key="8">
    <source>
        <dbReference type="ARBA" id="ARBA00047899"/>
    </source>
</evidence>
<dbReference type="Pfam" id="PF00069">
    <property type="entry name" value="Pkinase"/>
    <property type="match status" value="2"/>
</dbReference>
<dbReference type="Proteomes" id="UP001055439">
    <property type="component" value="Chromosome 5"/>
</dbReference>
<accession>A0A9E7FWI8</accession>
<dbReference type="GO" id="GO:0004674">
    <property type="term" value="F:protein serine/threonine kinase activity"/>
    <property type="evidence" value="ECO:0007669"/>
    <property type="project" value="UniProtKB-KW"/>
</dbReference>
<evidence type="ECO:0000256" key="4">
    <source>
        <dbReference type="ARBA" id="ARBA00022679"/>
    </source>
</evidence>
<dbReference type="EMBL" id="CP097507">
    <property type="protein sequence ID" value="URE01269.1"/>
    <property type="molecule type" value="Genomic_DNA"/>
</dbReference>
<dbReference type="InterPro" id="IPR011009">
    <property type="entry name" value="Kinase-like_dom_sf"/>
</dbReference>
<feature type="binding site" evidence="10">
    <location>
        <position position="209"/>
    </location>
    <ligand>
        <name>ATP</name>
        <dbReference type="ChEBI" id="CHEBI:30616"/>
    </ligand>
</feature>
<keyword evidence="5 10" id="KW-0547">Nucleotide-binding</keyword>
<evidence type="ECO:0000256" key="5">
    <source>
        <dbReference type="ARBA" id="ARBA00022741"/>
    </source>
</evidence>
<feature type="region of interest" description="Disordered" evidence="11">
    <location>
        <begin position="504"/>
        <end position="530"/>
    </location>
</feature>
<evidence type="ECO:0000256" key="11">
    <source>
        <dbReference type="SAM" id="MobiDB-lite"/>
    </source>
</evidence>
<dbReference type="InterPro" id="IPR000719">
    <property type="entry name" value="Prot_kinase_dom"/>
</dbReference>
<dbReference type="Gene3D" id="3.30.200.20">
    <property type="entry name" value="Phosphorylase Kinase, domain 1"/>
    <property type="match status" value="1"/>
</dbReference>
<keyword evidence="14" id="KW-1185">Reference proteome</keyword>
<dbReference type="GO" id="GO:0005524">
    <property type="term" value="F:ATP binding"/>
    <property type="evidence" value="ECO:0007669"/>
    <property type="project" value="UniProtKB-UniRule"/>
</dbReference>
<comment type="catalytic activity">
    <reaction evidence="9">
        <text>L-seryl-[protein] + ATP = O-phospho-L-seryl-[protein] + ADP + H(+)</text>
        <dbReference type="Rhea" id="RHEA:17989"/>
        <dbReference type="Rhea" id="RHEA-COMP:9863"/>
        <dbReference type="Rhea" id="RHEA-COMP:11604"/>
        <dbReference type="ChEBI" id="CHEBI:15378"/>
        <dbReference type="ChEBI" id="CHEBI:29999"/>
        <dbReference type="ChEBI" id="CHEBI:30616"/>
        <dbReference type="ChEBI" id="CHEBI:83421"/>
        <dbReference type="ChEBI" id="CHEBI:456216"/>
        <dbReference type="EC" id="2.7.11.1"/>
    </reaction>
</comment>
<evidence type="ECO:0000256" key="7">
    <source>
        <dbReference type="ARBA" id="ARBA00022840"/>
    </source>
</evidence>
<evidence type="ECO:0000256" key="6">
    <source>
        <dbReference type="ARBA" id="ARBA00022777"/>
    </source>
</evidence>
<sequence length="530" mass="58437">MATLSSTSGAYRAVLGVSFGECERGITGTSETERFRAPLIPSFASRLDSCLPCFTVGKSSDFSCSSFYLLLLDPKRLGLRDFGAKMLCSPADSDGEIVQEALNSMSSGGGSCDERRSGFSRVSYDAASMAALELSFGDLHCGAFASKPHRSSDPAWAAIRSRTSAGGARPSDLGHRDFKLVRRIGRGNMGTVYLCRLRGEASQCMYAMKVMDKLALAKKKKKLERAATERRILRVLDHPFLPTLYAAFDKPPRYSCLVMEYCSGGDLHTLRLRQPHLRFSVSATRFFAAEVLLALEYLHMLGIVYRDLKPENILIRADGHIMLTDFDLSLVSTASPTLEPLTASEQAAELRHHHRVGPSCLPFRARRLFRRILKPDRRFVAEPVVARSSSFVGTHEYVAPEIAGGGPHGSAVDWWAYGVLLYELLYGRTPFAGETHEATLRNIVTEPLVFPPPSSPSSRSSDSAARDLIAHLLDKDPEARLCSQRGAADVKEHAFFRGLNFALMRSHRPPDGPGSTRSKQRPNRPGFDYL</sequence>
<feature type="domain" description="Protein kinase" evidence="12">
    <location>
        <begin position="178"/>
        <end position="496"/>
    </location>
</feature>
<keyword evidence="6" id="KW-0418">Kinase</keyword>
<dbReference type="OrthoDB" id="765648at2759"/>
<dbReference type="InterPro" id="IPR008271">
    <property type="entry name" value="Ser/Thr_kinase_AS"/>
</dbReference>
<dbReference type="InterPro" id="IPR017441">
    <property type="entry name" value="Protein_kinase_ATP_BS"/>
</dbReference>
<reference evidence="13" key="1">
    <citation type="submission" date="2022-05" db="EMBL/GenBank/DDBJ databases">
        <title>The Musa troglodytarum L. genome provides insights into the mechanism of non-climacteric behaviour and enrichment of carotenoids.</title>
        <authorList>
            <person name="Wang J."/>
        </authorList>
    </citation>
    <scope>NUCLEOTIDE SEQUENCE</scope>
    <source>
        <tissue evidence="13">Leaf</tissue>
    </source>
</reference>
<evidence type="ECO:0000256" key="9">
    <source>
        <dbReference type="ARBA" id="ARBA00048679"/>
    </source>
</evidence>
<dbReference type="PROSITE" id="PS00107">
    <property type="entry name" value="PROTEIN_KINASE_ATP"/>
    <property type="match status" value="1"/>
</dbReference>
<comment type="similarity">
    <text evidence="1">Belongs to the protein kinase superfamily. AGC Ser/Thr protein kinase family.</text>
</comment>
<dbReference type="PANTHER" id="PTHR45637">
    <property type="entry name" value="FLIPPASE KINASE 1-RELATED"/>
    <property type="match status" value="1"/>
</dbReference>
<evidence type="ECO:0000313" key="14">
    <source>
        <dbReference type="Proteomes" id="UP001055439"/>
    </source>
</evidence>
<evidence type="ECO:0000313" key="13">
    <source>
        <dbReference type="EMBL" id="URE01269.1"/>
    </source>
</evidence>
<keyword evidence="7 10" id="KW-0067">ATP-binding</keyword>
<evidence type="ECO:0000259" key="12">
    <source>
        <dbReference type="PROSITE" id="PS50011"/>
    </source>
</evidence>